<dbReference type="EMBL" id="JAVAMP010000005">
    <property type="protein sequence ID" value="MDP5275057.1"/>
    <property type="molecule type" value="Genomic_DNA"/>
</dbReference>
<organism evidence="1 2">
    <name type="scientific">Chengkuizengella axinellae</name>
    <dbReference type="NCBI Taxonomy" id="3064388"/>
    <lineage>
        <taxon>Bacteria</taxon>
        <taxon>Bacillati</taxon>
        <taxon>Bacillota</taxon>
        <taxon>Bacilli</taxon>
        <taxon>Bacillales</taxon>
        <taxon>Paenibacillaceae</taxon>
        <taxon>Chengkuizengella</taxon>
    </lineage>
</organism>
<comment type="caution">
    <text evidence="1">The sequence shown here is derived from an EMBL/GenBank/DDBJ whole genome shotgun (WGS) entry which is preliminary data.</text>
</comment>
<keyword evidence="2" id="KW-1185">Reference proteome</keyword>
<name>A0ABT9J0W4_9BACL</name>
<evidence type="ECO:0000313" key="1">
    <source>
        <dbReference type="EMBL" id="MDP5275057.1"/>
    </source>
</evidence>
<evidence type="ECO:0000313" key="2">
    <source>
        <dbReference type="Proteomes" id="UP001231941"/>
    </source>
</evidence>
<protein>
    <submittedName>
        <fullName evidence="1">Uncharacterized protein</fullName>
    </submittedName>
</protein>
<dbReference type="Proteomes" id="UP001231941">
    <property type="component" value="Unassembled WGS sequence"/>
</dbReference>
<dbReference type="RefSeq" id="WP_305992365.1">
    <property type="nucleotide sequence ID" value="NZ_JAVAMP010000005.1"/>
</dbReference>
<gene>
    <name evidence="1" type="ORF">Q5Y73_13130</name>
</gene>
<sequence length="91" mass="10139">MQKDIKSECSCCENPITNELMKFGVNTEVRIEFITESPNGEEFNIPVSGKIVSIGEGIVILNNVLDREGIEVRNLAISTCHITRFEPINTV</sequence>
<proteinExistence type="predicted"/>
<reference evidence="1 2" key="1">
    <citation type="submission" date="2023-08" db="EMBL/GenBank/DDBJ databases">
        <authorList>
            <person name="Park J.-S."/>
        </authorList>
    </citation>
    <scope>NUCLEOTIDE SEQUENCE [LARGE SCALE GENOMIC DNA]</scope>
    <source>
        <strain evidence="1 2">2205SS18-9</strain>
    </source>
</reference>
<accession>A0ABT9J0W4</accession>